<keyword evidence="5" id="KW-1185">Reference proteome</keyword>
<evidence type="ECO:0000313" key="5">
    <source>
        <dbReference type="Proteomes" id="UP000640489"/>
    </source>
</evidence>
<feature type="domain" description="DUF5667" evidence="3">
    <location>
        <begin position="118"/>
        <end position="231"/>
    </location>
</feature>
<dbReference type="Proteomes" id="UP000640489">
    <property type="component" value="Unassembled WGS sequence"/>
</dbReference>
<evidence type="ECO:0000256" key="2">
    <source>
        <dbReference type="SAM" id="Phobius"/>
    </source>
</evidence>
<organism evidence="4 5">
    <name type="scientific">Nocardioides islandensis</name>
    <dbReference type="NCBI Taxonomy" id="433663"/>
    <lineage>
        <taxon>Bacteria</taxon>
        <taxon>Bacillati</taxon>
        <taxon>Actinomycetota</taxon>
        <taxon>Actinomycetes</taxon>
        <taxon>Propionibacteriales</taxon>
        <taxon>Nocardioidaceae</taxon>
        <taxon>Nocardioides</taxon>
    </lineage>
</organism>
<dbReference type="EMBL" id="JADKPN010000001">
    <property type="protein sequence ID" value="MBF4762503.1"/>
    <property type="molecule type" value="Genomic_DNA"/>
</dbReference>
<evidence type="ECO:0000256" key="1">
    <source>
        <dbReference type="SAM" id="MobiDB-lite"/>
    </source>
</evidence>
<comment type="caution">
    <text evidence="4">The sequence shown here is derived from an EMBL/GenBank/DDBJ whole genome shotgun (WGS) entry which is preliminary data.</text>
</comment>
<proteinExistence type="predicted"/>
<feature type="region of interest" description="Disordered" evidence="1">
    <location>
        <begin position="304"/>
        <end position="326"/>
    </location>
</feature>
<keyword evidence="2" id="KW-0812">Transmembrane</keyword>
<accession>A0A930VCK9</accession>
<reference evidence="4" key="1">
    <citation type="submission" date="2020-11" db="EMBL/GenBank/DDBJ databases">
        <title>Nocardioides sp. nov., isolated from Soil of Cynanchum wilfordii Hemsley rhizosphere.</title>
        <authorList>
            <person name="Lee J.-S."/>
            <person name="Suh M.K."/>
            <person name="Kim J.-S."/>
        </authorList>
    </citation>
    <scope>NUCLEOTIDE SEQUENCE</scope>
    <source>
        <strain evidence="4">KCTC 19275</strain>
    </source>
</reference>
<gene>
    <name evidence="4" type="ORF">ISU07_05150</name>
</gene>
<dbReference type="AlphaFoldDB" id="A0A930VCK9"/>
<evidence type="ECO:0000259" key="3">
    <source>
        <dbReference type="Pfam" id="PF18915"/>
    </source>
</evidence>
<sequence length="416" mass="42270">MSPYATRRRAEQFAVVVDGSSARGAHDDRYDDLLQLVGALRAVPEPVARPEFLADLRSRLVAEVAAMPVVAAAEADRLRLRPVDPGRVRNPRERRLAVALGGLALVGATATTAVVAQGALPGDTLYPLKRGIENAQAGFSVGDDGKGSTVLANASTRLAEVEALARDGRGEDNPAAVADTLNDFTEQATEASDLLLAAYSDKGDAGDVAKVRTFTASSMQTLADLDGQLPESAEDEWVHAVTTVMRIDDQARLSCPTCAGTDLDAIAPTLPTIGTGFGTGALPAVNLPDIVLPGLVLPSVDASELPPGSVTKPSPTVGPGGGPTGAPTVLPTGEPTGVPTVVPTGGVPTSGVALPTGGVTTVPVVLPTVDLTQLINNLTSGPTLVALPTVDVTQLLGGVGSALPTEITDPLGDLLP</sequence>
<evidence type="ECO:0000313" key="4">
    <source>
        <dbReference type="EMBL" id="MBF4762503.1"/>
    </source>
</evidence>
<dbReference type="RefSeq" id="WP_194705607.1">
    <property type="nucleotide sequence ID" value="NZ_JADKPN010000001.1"/>
</dbReference>
<dbReference type="InterPro" id="IPR043725">
    <property type="entry name" value="DUF5667"/>
</dbReference>
<keyword evidence="2" id="KW-1133">Transmembrane helix</keyword>
<feature type="transmembrane region" description="Helical" evidence="2">
    <location>
        <begin position="96"/>
        <end position="120"/>
    </location>
</feature>
<protein>
    <recommendedName>
        <fullName evidence="3">DUF5667 domain-containing protein</fullName>
    </recommendedName>
</protein>
<dbReference type="Pfam" id="PF18915">
    <property type="entry name" value="DUF5667"/>
    <property type="match status" value="1"/>
</dbReference>
<keyword evidence="2" id="KW-0472">Membrane</keyword>
<name>A0A930VCK9_9ACTN</name>